<feature type="transmembrane region" description="Helical" evidence="7">
    <location>
        <begin position="73"/>
        <end position="94"/>
    </location>
</feature>
<evidence type="ECO:0000259" key="8">
    <source>
        <dbReference type="PROSITE" id="PS50850"/>
    </source>
</evidence>
<evidence type="ECO:0000313" key="10">
    <source>
        <dbReference type="Proteomes" id="UP000034854"/>
    </source>
</evidence>
<dbReference type="PANTHER" id="PTHR23513">
    <property type="entry name" value="INTEGRAL MEMBRANE EFFLUX PROTEIN-RELATED"/>
    <property type="match status" value="1"/>
</dbReference>
<gene>
    <name evidence="9" type="ORF">UU34_C0001G0056</name>
</gene>
<feature type="transmembrane region" description="Helical" evidence="7">
    <location>
        <begin position="201"/>
        <end position="221"/>
    </location>
</feature>
<comment type="caution">
    <text evidence="9">The sequence shown here is derived from an EMBL/GenBank/DDBJ whole genome shotgun (WGS) entry which is preliminary data.</text>
</comment>
<dbReference type="Pfam" id="PF05977">
    <property type="entry name" value="MFS_3"/>
    <property type="match status" value="1"/>
</dbReference>
<feature type="domain" description="Major facilitator superfamily (MFS) profile" evidence="8">
    <location>
        <begin position="35"/>
        <end position="429"/>
    </location>
</feature>
<dbReference type="PROSITE" id="PS00216">
    <property type="entry name" value="SUGAR_TRANSPORT_1"/>
    <property type="match status" value="1"/>
</dbReference>
<feature type="transmembrane region" description="Helical" evidence="7">
    <location>
        <begin position="402"/>
        <end position="421"/>
    </location>
</feature>
<dbReference type="InterPro" id="IPR010290">
    <property type="entry name" value="TM_effector"/>
</dbReference>
<dbReference type="PROSITE" id="PS50850">
    <property type="entry name" value="MFS"/>
    <property type="match status" value="1"/>
</dbReference>
<sequence length="429" mass="45918">MDEKEKIIEDLEITAATAGAAPVQLPGRVISIFPALAHRNFQLYFAGQALSLIGFWLHQVGIGYYVFQMTHSPFWVGATIAVFGLPFLLFTTIAGVLADRIDKQKLLISTQILDAVLAVLLGLAVINGVASLNVVLILTFMSGVTGAFDLPTRLAFIIEMVGRRDLASAIPINNGLFNAARFVGPALAGFLIATIGVGYTFIFNGLSYLPAIAAIFAIKPIKFRQRKDRSHPLVSLKLGVVYSFKHPQISCLILIAALTAVFIWPYATLMPVIAEKIFKVGPQGLGSLLSAAGAGSLVGAVFTSAMSKFKTKGYLVLFGIIVSSVNLILFALNDNFLIAHVLLFVAGFGLLTQVATVNTLIQIASPQHMRARIMGVYLTMFIGIIPFGNLLSGILAEKTSSLFTIGLGATVVLTCGILLYVRGVFSSLH</sequence>
<proteinExistence type="predicted"/>
<feature type="transmembrane region" description="Helical" evidence="7">
    <location>
        <begin position="373"/>
        <end position="396"/>
    </location>
</feature>
<protein>
    <submittedName>
        <fullName evidence="9">Major facilitator superfamily</fullName>
    </submittedName>
</protein>
<dbReference type="PANTHER" id="PTHR23513:SF11">
    <property type="entry name" value="STAPHYLOFERRIN A TRANSPORTER"/>
    <property type="match status" value="1"/>
</dbReference>
<evidence type="ECO:0000256" key="7">
    <source>
        <dbReference type="SAM" id="Phobius"/>
    </source>
</evidence>
<keyword evidence="3" id="KW-1003">Cell membrane</keyword>
<comment type="subcellular location">
    <subcellularLocation>
        <location evidence="1">Cell membrane</location>
        <topology evidence="1">Multi-pass membrane protein</topology>
    </subcellularLocation>
</comment>
<evidence type="ECO:0000256" key="5">
    <source>
        <dbReference type="ARBA" id="ARBA00022989"/>
    </source>
</evidence>
<dbReference type="Gene3D" id="1.20.1250.20">
    <property type="entry name" value="MFS general substrate transporter like domains"/>
    <property type="match status" value="1"/>
</dbReference>
<dbReference type="InterPro" id="IPR005829">
    <property type="entry name" value="Sugar_transporter_CS"/>
</dbReference>
<dbReference type="CDD" id="cd06173">
    <property type="entry name" value="MFS_MefA_like"/>
    <property type="match status" value="1"/>
</dbReference>
<feature type="transmembrane region" description="Helical" evidence="7">
    <location>
        <begin position="43"/>
        <end position="67"/>
    </location>
</feature>
<name>A0A0G0UGR0_9BACT</name>
<dbReference type="GO" id="GO:0022857">
    <property type="term" value="F:transmembrane transporter activity"/>
    <property type="evidence" value="ECO:0007669"/>
    <property type="project" value="InterPro"/>
</dbReference>
<organism evidence="9 10">
    <name type="scientific">Candidatus Curtissbacteria bacterium GW2011_GWA1_41_11</name>
    <dbReference type="NCBI Taxonomy" id="1618409"/>
    <lineage>
        <taxon>Bacteria</taxon>
        <taxon>Candidatus Curtissiibacteriota</taxon>
    </lineage>
</organism>
<evidence type="ECO:0000256" key="6">
    <source>
        <dbReference type="ARBA" id="ARBA00023136"/>
    </source>
</evidence>
<evidence type="ECO:0000256" key="2">
    <source>
        <dbReference type="ARBA" id="ARBA00022448"/>
    </source>
</evidence>
<dbReference type="SUPFAM" id="SSF103473">
    <property type="entry name" value="MFS general substrate transporter"/>
    <property type="match status" value="1"/>
</dbReference>
<evidence type="ECO:0000256" key="3">
    <source>
        <dbReference type="ARBA" id="ARBA00022475"/>
    </source>
</evidence>
<keyword evidence="4 7" id="KW-0812">Transmembrane</keyword>
<dbReference type="AlphaFoldDB" id="A0A0G0UGR0"/>
<keyword evidence="6 7" id="KW-0472">Membrane</keyword>
<feature type="transmembrane region" description="Helical" evidence="7">
    <location>
        <begin position="287"/>
        <end position="306"/>
    </location>
</feature>
<evidence type="ECO:0000313" key="9">
    <source>
        <dbReference type="EMBL" id="KKR88059.1"/>
    </source>
</evidence>
<dbReference type="Proteomes" id="UP000034854">
    <property type="component" value="Unassembled WGS sequence"/>
</dbReference>
<accession>A0A0G0UGR0</accession>
<reference evidence="9 10" key="1">
    <citation type="journal article" date="2015" name="Nature">
        <title>rRNA introns, odd ribosomes, and small enigmatic genomes across a large radiation of phyla.</title>
        <authorList>
            <person name="Brown C.T."/>
            <person name="Hug L.A."/>
            <person name="Thomas B.C."/>
            <person name="Sharon I."/>
            <person name="Castelle C.J."/>
            <person name="Singh A."/>
            <person name="Wilkins M.J."/>
            <person name="Williams K.H."/>
            <person name="Banfield J.F."/>
        </authorList>
    </citation>
    <scope>NUCLEOTIDE SEQUENCE [LARGE SCALE GENOMIC DNA]</scope>
</reference>
<feature type="transmembrane region" description="Helical" evidence="7">
    <location>
        <begin position="249"/>
        <end position="267"/>
    </location>
</feature>
<dbReference type="EMBL" id="LCAG01000001">
    <property type="protein sequence ID" value="KKR88059.1"/>
    <property type="molecule type" value="Genomic_DNA"/>
</dbReference>
<evidence type="ECO:0000256" key="4">
    <source>
        <dbReference type="ARBA" id="ARBA00022692"/>
    </source>
</evidence>
<keyword evidence="2" id="KW-0813">Transport</keyword>
<dbReference type="InterPro" id="IPR020846">
    <property type="entry name" value="MFS_dom"/>
</dbReference>
<feature type="transmembrane region" description="Helical" evidence="7">
    <location>
        <begin position="313"/>
        <end position="332"/>
    </location>
</feature>
<dbReference type="InterPro" id="IPR036259">
    <property type="entry name" value="MFS_trans_sf"/>
</dbReference>
<dbReference type="GO" id="GO:0005886">
    <property type="term" value="C:plasma membrane"/>
    <property type="evidence" value="ECO:0007669"/>
    <property type="project" value="UniProtKB-SubCell"/>
</dbReference>
<feature type="transmembrane region" description="Helical" evidence="7">
    <location>
        <begin position="338"/>
        <end position="361"/>
    </location>
</feature>
<evidence type="ECO:0000256" key="1">
    <source>
        <dbReference type="ARBA" id="ARBA00004651"/>
    </source>
</evidence>
<keyword evidence="5 7" id="KW-1133">Transmembrane helix</keyword>